<keyword evidence="1" id="KW-0812">Transmembrane</keyword>
<protein>
    <submittedName>
        <fullName evidence="2">Uncharacterized protein</fullName>
    </submittedName>
</protein>
<dbReference type="AlphaFoldDB" id="M0LXY9"/>
<keyword evidence="3" id="KW-1185">Reference proteome</keyword>
<proteinExistence type="predicted"/>
<organism evidence="2 3">
    <name type="scientific">Halococcus hamelinensis 100A6</name>
    <dbReference type="NCBI Taxonomy" id="1132509"/>
    <lineage>
        <taxon>Archaea</taxon>
        <taxon>Methanobacteriati</taxon>
        <taxon>Methanobacteriota</taxon>
        <taxon>Stenosarchaea group</taxon>
        <taxon>Halobacteria</taxon>
        <taxon>Halobacteriales</taxon>
        <taxon>Halococcaceae</taxon>
        <taxon>Halococcus</taxon>
    </lineage>
</organism>
<keyword evidence="1" id="KW-1133">Transmembrane helix</keyword>
<dbReference type="Proteomes" id="UP000011566">
    <property type="component" value="Unassembled WGS sequence"/>
</dbReference>
<evidence type="ECO:0000256" key="1">
    <source>
        <dbReference type="SAM" id="Phobius"/>
    </source>
</evidence>
<reference evidence="2 3" key="1">
    <citation type="journal article" date="2014" name="PLoS Genet.">
        <title>Phylogenetically driven sequencing of extremely halophilic archaea reveals strategies for static and dynamic osmo-response.</title>
        <authorList>
            <person name="Becker E.A."/>
            <person name="Seitzer P.M."/>
            <person name="Tritt A."/>
            <person name="Larsen D."/>
            <person name="Krusor M."/>
            <person name="Yao A.I."/>
            <person name="Wu D."/>
            <person name="Madern D."/>
            <person name="Eisen J.A."/>
            <person name="Darling A.E."/>
            <person name="Facciotti M.T."/>
        </authorList>
    </citation>
    <scope>NUCLEOTIDE SEQUENCE [LARGE SCALE GENOMIC DNA]</scope>
    <source>
        <strain evidence="2 3">100A6</strain>
    </source>
</reference>
<sequence>MASSDPSDTDPVEAVRETVPWTKQLRKVVLLLLGSAAFGIFLYMMYLKTQGARIPYEDIFIVLGVSGALLGVNFGLDLFAGLTSEYVNVNIGPNTDTDSDDRDRGR</sequence>
<feature type="transmembrane region" description="Helical" evidence="1">
    <location>
        <begin position="59"/>
        <end position="80"/>
    </location>
</feature>
<dbReference type="PATRIC" id="fig|1132509.6.peg.2233"/>
<feature type="transmembrane region" description="Helical" evidence="1">
    <location>
        <begin position="28"/>
        <end position="47"/>
    </location>
</feature>
<name>M0LXY9_9EURY</name>
<evidence type="ECO:0000313" key="2">
    <source>
        <dbReference type="EMBL" id="EMA38457.1"/>
    </source>
</evidence>
<keyword evidence="1" id="KW-0472">Membrane</keyword>
<evidence type="ECO:0000313" key="3">
    <source>
        <dbReference type="Proteomes" id="UP000011566"/>
    </source>
</evidence>
<gene>
    <name evidence="2" type="ORF">C447_09892</name>
</gene>
<comment type="caution">
    <text evidence="2">The sequence shown here is derived from an EMBL/GenBank/DDBJ whole genome shotgun (WGS) entry which is preliminary data.</text>
</comment>
<dbReference type="RefSeq" id="WP_007693376.1">
    <property type="nucleotide sequence ID" value="NZ_AJRK01000061.1"/>
</dbReference>
<dbReference type="EMBL" id="AOMB01000030">
    <property type="protein sequence ID" value="EMA38457.1"/>
    <property type="molecule type" value="Genomic_DNA"/>
</dbReference>
<accession>M0LXY9</accession>